<name>A0A9N8V4B4_9GLOM</name>
<protein>
    <submittedName>
        <fullName evidence="8">9502_t:CDS:1</fullName>
    </submittedName>
</protein>
<dbReference type="InterPro" id="IPR027417">
    <property type="entry name" value="P-loop_NTPase"/>
</dbReference>
<dbReference type="Pfam" id="PF00488">
    <property type="entry name" value="MutS_V"/>
    <property type="match status" value="1"/>
</dbReference>
<dbReference type="SMART" id="SM00533">
    <property type="entry name" value="MUTSd"/>
    <property type="match status" value="1"/>
</dbReference>
<evidence type="ECO:0000256" key="2">
    <source>
        <dbReference type="ARBA" id="ARBA00022741"/>
    </source>
</evidence>
<reference evidence="8" key="1">
    <citation type="submission" date="2021-06" db="EMBL/GenBank/DDBJ databases">
        <authorList>
            <person name="Kallberg Y."/>
            <person name="Tangrot J."/>
            <person name="Rosling A."/>
        </authorList>
    </citation>
    <scope>NUCLEOTIDE SEQUENCE</scope>
    <source>
        <strain evidence="8">AZ414A</strain>
    </source>
</reference>
<dbReference type="Pfam" id="PF05188">
    <property type="entry name" value="MutS_II"/>
    <property type="match status" value="1"/>
</dbReference>
<dbReference type="GO" id="GO:0005739">
    <property type="term" value="C:mitochondrion"/>
    <property type="evidence" value="ECO:0007669"/>
    <property type="project" value="TreeGrafter"/>
</dbReference>
<evidence type="ECO:0000256" key="3">
    <source>
        <dbReference type="ARBA" id="ARBA00022763"/>
    </source>
</evidence>
<evidence type="ECO:0000313" key="9">
    <source>
        <dbReference type="Proteomes" id="UP000789706"/>
    </source>
</evidence>
<dbReference type="GO" id="GO:0005634">
    <property type="term" value="C:nucleus"/>
    <property type="evidence" value="ECO:0007669"/>
    <property type="project" value="TreeGrafter"/>
</dbReference>
<keyword evidence="2" id="KW-0547">Nucleotide-binding</keyword>
<dbReference type="InterPro" id="IPR000432">
    <property type="entry name" value="DNA_mismatch_repair_MutS_C"/>
</dbReference>
<dbReference type="Gene3D" id="3.30.420.110">
    <property type="entry name" value="MutS, connector domain"/>
    <property type="match status" value="1"/>
</dbReference>
<dbReference type="Pfam" id="PF05192">
    <property type="entry name" value="MutS_III"/>
    <property type="match status" value="1"/>
</dbReference>
<dbReference type="SMART" id="SM00534">
    <property type="entry name" value="MUTSac"/>
    <property type="match status" value="1"/>
</dbReference>
<dbReference type="PANTHER" id="PTHR11361:SF34">
    <property type="entry name" value="DNA MISMATCH REPAIR PROTEIN MSH1, MITOCHONDRIAL"/>
    <property type="match status" value="1"/>
</dbReference>
<dbReference type="SUPFAM" id="SSF48334">
    <property type="entry name" value="DNA repair protein MutS, domain III"/>
    <property type="match status" value="1"/>
</dbReference>
<dbReference type="PIRSF" id="PIRSF037677">
    <property type="entry name" value="DNA_mis_repair_Msh6"/>
    <property type="match status" value="1"/>
</dbReference>
<sequence length="959" mass="110681">MNLLLTINKKSSKLFGISSNSNKNGSLRACQYEKIKYTRFIETRTKITLACQKISINSTKIGSQLFLKRHSPLIISRSKSNLSLSLDKLPKVAKNPSSFDNLKRGPEWESTLGRIVRETQATYHHCVVLTRVGQFWEIYFEQATEIAPLLDIKLTRRKFGHEYFPFAGFPILHLDRHLAKLINEHGRAVALCDEFPNNNQNEEKVKFKRRVNRIITPGTLIDESFLQQDQNNFLLSISLGENHKETGLSWIDITTGQFYMQKSNLESLSNDISRIIPSEILISDTLRDLKDHHIWQHVDRGMNNVTFESLNSFDASRIHTLIPKQETERDIQKTFSLIELKASGGLLNYIKKNLIGRFPKIQFPIRIHSKDTMIIDATALRSLEITTSMQDFTKKGSLMHAIQRTKTASGTRTLDNWLRFPSTSINVINYRLNLVEYFYNNSHLTNDIRELLSECDDAQRTSQKVTFDQYSPDDFLKLKRTLEKMLLIKNRIRVELNITPNDSLESILTRFKPQQDLINSITKAVDEESLNRAKEKQLSDEVIEDGEKLLNPIKNDFKKETIIYGNRKTRQFHKYKKAEPTVKDKEAELQMLIKSDNWVINKDFSPQLIKLYKQLEDKYRDMINLQISWQYILNGPSLELRSHSSYGFIVIIRKSRNVNVEGLLKAIPITTIGNKKLYIIKQWSELGGEIENIKTKIREEENNVFQIIRRKIEEEWHVTIGNSNVIDDYSHKIIGGRHPIVESSLQKKGHQFVKNDCFVGDKERLLLITGPNMGGKSTYLRQNAVISILAQIGSFVPADYAEIGIVDQILSRNATQRSFVIMDEIGRGTTTLDGIAISFATLFRLHYVNRCRTLFATHFHEIPTLIKNFENAVCYCTDIQENMDGSFYYLHQLKGGVNRNSAALKAAQLAVLLVAKNTLDYLKKHSNPISLDTDFQNEIENNTYIDLMRNEFENYKQIE</sequence>
<comment type="caution">
    <text evidence="8">The sequence shown here is derived from an EMBL/GenBank/DDBJ whole genome shotgun (WGS) entry which is preliminary data.</text>
</comment>
<dbReference type="OrthoDB" id="2534523at2759"/>
<dbReference type="PROSITE" id="PS00486">
    <property type="entry name" value="DNA_MISMATCH_REPAIR_2"/>
    <property type="match status" value="1"/>
</dbReference>
<evidence type="ECO:0000256" key="5">
    <source>
        <dbReference type="ARBA" id="ARBA00023125"/>
    </source>
</evidence>
<proteinExistence type="inferred from homology"/>
<accession>A0A9N8V4B4</accession>
<organism evidence="8 9">
    <name type="scientific">Diversispora eburnea</name>
    <dbReference type="NCBI Taxonomy" id="1213867"/>
    <lineage>
        <taxon>Eukaryota</taxon>
        <taxon>Fungi</taxon>
        <taxon>Fungi incertae sedis</taxon>
        <taxon>Mucoromycota</taxon>
        <taxon>Glomeromycotina</taxon>
        <taxon>Glomeromycetes</taxon>
        <taxon>Diversisporales</taxon>
        <taxon>Diversisporaceae</taxon>
        <taxon>Diversispora</taxon>
    </lineage>
</organism>
<dbReference type="Gene3D" id="1.10.1420.10">
    <property type="match status" value="2"/>
</dbReference>
<evidence type="ECO:0000256" key="6">
    <source>
        <dbReference type="ARBA" id="ARBA00023204"/>
    </source>
</evidence>
<gene>
    <name evidence="8" type="ORF">DEBURN_LOCUS986</name>
</gene>
<dbReference type="InterPro" id="IPR007695">
    <property type="entry name" value="DNA_mismatch_repair_MutS-lik_N"/>
</dbReference>
<dbReference type="InterPro" id="IPR016151">
    <property type="entry name" value="DNA_mismatch_repair_MutS_N"/>
</dbReference>
<dbReference type="InterPro" id="IPR045076">
    <property type="entry name" value="MutS"/>
</dbReference>
<evidence type="ECO:0000256" key="4">
    <source>
        <dbReference type="ARBA" id="ARBA00022840"/>
    </source>
</evidence>
<evidence type="ECO:0000259" key="7">
    <source>
        <dbReference type="PROSITE" id="PS00486"/>
    </source>
</evidence>
<keyword evidence="9" id="KW-1185">Reference proteome</keyword>
<keyword evidence="3" id="KW-0227">DNA damage</keyword>
<feature type="domain" description="DNA mismatch repair proteins mutS family" evidence="7">
    <location>
        <begin position="818"/>
        <end position="834"/>
    </location>
</feature>
<dbReference type="AlphaFoldDB" id="A0A9N8V4B4"/>
<dbReference type="SUPFAM" id="SSF55271">
    <property type="entry name" value="DNA repair protein MutS, domain I"/>
    <property type="match status" value="1"/>
</dbReference>
<evidence type="ECO:0000256" key="1">
    <source>
        <dbReference type="ARBA" id="ARBA00006271"/>
    </source>
</evidence>
<dbReference type="GO" id="GO:0030983">
    <property type="term" value="F:mismatched DNA binding"/>
    <property type="evidence" value="ECO:0007669"/>
    <property type="project" value="InterPro"/>
</dbReference>
<dbReference type="GO" id="GO:0140664">
    <property type="term" value="F:ATP-dependent DNA damage sensor activity"/>
    <property type="evidence" value="ECO:0007669"/>
    <property type="project" value="InterPro"/>
</dbReference>
<dbReference type="InterPro" id="IPR017261">
    <property type="entry name" value="DNA_mismatch_repair_MutS/MSH"/>
</dbReference>
<dbReference type="PANTHER" id="PTHR11361">
    <property type="entry name" value="DNA MISMATCH REPAIR PROTEIN MUTS FAMILY MEMBER"/>
    <property type="match status" value="1"/>
</dbReference>
<dbReference type="SUPFAM" id="SSF53150">
    <property type="entry name" value="DNA repair protein MutS, domain II"/>
    <property type="match status" value="1"/>
</dbReference>
<dbReference type="EMBL" id="CAJVPK010000036">
    <property type="protein sequence ID" value="CAG8436176.1"/>
    <property type="molecule type" value="Genomic_DNA"/>
</dbReference>
<comment type="similarity">
    <text evidence="1">Belongs to the DNA mismatch repair MutS family.</text>
</comment>
<dbReference type="SUPFAM" id="SSF52540">
    <property type="entry name" value="P-loop containing nucleoside triphosphate hydrolases"/>
    <property type="match status" value="1"/>
</dbReference>
<dbReference type="GO" id="GO:0006298">
    <property type="term" value="P:mismatch repair"/>
    <property type="evidence" value="ECO:0007669"/>
    <property type="project" value="InterPro"/>
</dbReference>
<dbReference type="Proteomes" id="UP000789706">
    <property type="component" value="Unassembled WGS sequence"/>
</dbReference>
<dbReference type="InterPro" id="IPR007860">
    <property type="entry name" value="DNA_mmatch_repair_MutS_con_dom"/>
</dbReference>
<dbReference type="Gene3D" id="3.40.1170.10">
    <property type="entry name" value="DNA repair protein MutS, domain I"/>
    <property type="match status" value="1"/>
</dbReference>
<dbReference type="InterPro" id="IPR007696">
    <property type="entry name" value="DNA_mismatch_repair_MutS_core"/>
</dbReference>
<dbReference type="GO" id="GO:0005524">
    <property type="term" value="F:ATP binding"/>
    <property type="evidence" value="ECO:0007669"/>
    <property type="project" value="UniProtKB-KW"/>
</dbReference>
<dbReference type="InterPro" id="IPR036678">
    <property type="entry name" value="MutS_con_dom_sf"/>
</dbReference>
<dbReference type="Gene3D" id="3.40.50.300">
    <property type="entry name" value="P-loop containing nucleotide triphosphate hydrolases"/>
    <property type="match status" value="2"/>
</dbReference>
<keyword evidence="6" id="KW-0234">DNA repair</keyword>
<keyword evidence="5" id="KW-0238">DNA-binding</keyword>
<keyword evidence="4" id="KW-0067">ATP-binding</keyword>
<evidence type="ECO:0000313" key="8">
    <source>
        <dbReference type="EMBL" id="CAG8436176.1"/>
    </source>
</evidence>
<dbReference type="Pfam" id="PF01624">
    <property type="entry name" value="MutS_I"/>
    <property type="match status" value="1"/>
</dbReference>
<dbReference type="InterPro" id="IPR036187">
    <property type="entry name" value="DNA_mismatch_repair_MutS_sf"/>
</dbReference>
<dbReference type="GO" id="GO:0043504">
    <property type="term" value="P:mitochondrial DNA repair"/>
    <property type="evidence" value="ECO:0007669"/>
    <property type="project" value="TreeGrafter"/>
</dbReference>